<feature type="compositionally biased region" description="Basic and acidic residues" evidence="1">
    <location>
        <begin position="1"/>
        <end position="22"/>
    </location>
</feature>
<gene>
    <name evidence="2" type="ORF">S01H4_33608</name>
</gene>
<dbReference type="EMBL" id="BART01017705">
    <property type="protein sequence ID" value="GAG80921.1"/>
    <property type="molecule type" value="Genomic_DNA"/>
</dbReference>
<comment type="caution">
    <text evidence="2">The sequence shown here is derived from an EMBL/GenBank/DDBJ whole genome shotgun (WGS) entry which is preliminary data.</text>
</comment>
<feature type="region of interest" description="Disordered" evidence="1">
    <location>
        <begin position="1"/>
        <end position="31"/>
    </location>
</feature>
<protein>
    <submittedName>
        <fullName evidence="2">Uncharacterized protein</fullName>
    </submittedName>
</protein>
<evidence type="ECO:0000313" key="2">
    <source>
        <dbReference type="EMBL" id="GAG80921.1"/>
    </source>
</evidence>
<proteinExistence type="predicted"/>
<feature type="non-terminal residue" evidence="2">
    <location>
        <position position="1"/>
    </location>
</feature>
<accession>X1C973</accession>
<name>X1C973_9ZZZZ</name>
<reference evidence="2" key="1">
    <citation type="journal article" date="2014" name="Front. Microbiol.">
        <title>High frequency of phylogenetically diverse reductive dehalogenase-homologous genes in deep subseafloor sedimentary metagenomes.</title>
        <authorList>
            <person name="Kawai M."/>
            <person name="Futagami T."/>
            <person name="Toyoda A."/>
            <person name="Takaki Y."/>
            <person name="Nishi S."/>
            <person name="Hori S."/>
            <person name="Arai W."/>
            <person name="Tsubouchi T."/>
            <person name="Morono Y."/>
            <person name="Uchiyama I."/>
            <person name="Ito T."/>
            <person name="Fujiyama A."/>
            <person name="Inagaki F."/>
            <person name="Takami H."/>
        </authorList>
    </citation>
    <scope>NUCLEOTIDE SEQUENCE</scope>
    <source>
        <strain evidence="2">Expedition CK06-06</strain>
    </source>
</reference>
<evidence type="ECO:0000256" key="1">
    <source>
        <dbReference type="SAM" id="MobiDB-lite"/>
    </source>
</evidence>
<dbReference type="AlphaFoldDB" id="X1C973"/>
<sequence>DYVEKHEEEKRKREEKEDDRKAPTHGKKGPM</sequence>
<organism evidence="2">
    <name type="scientific">marine sediment metagenome</name>
    <dbReference type="NCBI Taxonomy" id="412755"/>
    <lineage>
        <taxon>unclassified sequences</taxon>
        <taxon>metagenomes</taxon>
        <taxon>ecological metagenomes</taxon>
    </lineage>
</organism>